<gene>
    <name evidence="1" type="ORF">GGE06_005965</name>
</gene>
<comment type="caution">
    <text evidence="1">The sequence shown here is derived from an EMBL/GenBank/DDBJ whole genome shotgun (WGS) entry which is preliminary data.</text>
</comment>
<dbReference type="AlphaFoldDB" id="A0A7W7U4S1"/>
<dbReference type="EMBL" id="JACHJY010000009">
    <property type="protein sequence ID" value="MBB4985015.1"/>
    <property type="molecule type" value="Genomic_DNA"/>
</dbReference>
<protein>
    <submittedName>
        <fullName evidence="1">Uncharacterized protein</fullName>
    </submittedName>
</protein>
<evidence type="ECO:0000313" key="2">
    <source>
        <dbReference type="Proteomes" id="UP000582643"/>
    </source>
</evidence>
<reference evidence="1 2" key="1">
    <citation type="submission" date="2020-08" db="EMBL/GenBank/DDBJ databases">
        <title>Genomic Encyclopedia of Type Strains, Phase III (KMG-III): the genomes of soil and plant-associated and newly described type strains.</title>
        <authorList>
            <person name="Whitman W."/>
        </authorList>
    </citation>
    <scope>NUCLEOTIDE SEQUENCE [LARGE SCALE GENOMIC DNA]</scope>
    <source>
        <strain evidence="1 2">SFB5A</strain>
    </source>
</reference>
<keyword evidence="2" id="KW-1185">Reference proteome</keyword>
<dbReference type="Proteomes" id="UP000582643">
    <property type="component" value="Unassembled WGS sequence"/>
</dbReference>
<dbReference type="RefSeq" id="WP_184932242.1">
    <property type="nucleotide sequence ID" value="NZ_JACHJY010000009.1"/>
</dbReference>
<name>A0A7W7U4S1_9ACTN</name>
<sequence>MGYASYTIQRNGETIEAGYGIDATCEEPGCDADIDRGLAHLCGQTPGGDENGCGGYYCGSHLYIGPSEEIGDLCGRCIAALTRQQ</sequence>
<evidence type="ECO:0000313" key="1">
    <source>
        <dbReference type="EMBL" id="MBB4985015.1"/>
    </source>
</evidence>
<accession>A0A7W7U4S1</accession>
<organism evidence="1 2">
    <name type="scientific">Streptomyces nymphaeiformis</name>
    <dbReference type="NCBI Taxonomy" id="2663842"/>
    <lineage>
        <taxon>Bacteria</taxon>
        <taxon>Bacillati</taxon>
        <taxon>Actinomycetota</taxon>
        <taxon>Actinomycetes</taxon>
        <taxon>Kitasatosporales</taxon>
        <taxon>Streptomycetaceae</taxon>
        <taxon>Streptomyces</taxon>
    </lineage>
</organism>
<proteinExistence type="predicted"/>